<protein>
    <recommendedName>
        <fullName evidence="3">DUF1963 domain-containing protein</fullName>
    </recommendedName>
</protein>
<dbReference type="Proteomes" id="UP000785613">
    <property type="component" value="Unassembled WGS sequence"/>
</dbReference>
<gene>
    <name evidence="1" type="ORF">F0185_30185</name>
</gene>
<accession>A0ABX0M6L9</accession>
<sequence>MSGNAFLDGRRVSARDVIQAFLDEGHDAGVSQLRILLRDGSGDEVDELAGDALLAWPPRSRNLIDKVLCVVSEAALARLAARTVDVLEQAPPPDMRELCDLIIEAASLQIGPALQAHLGRLFALAPNRGHTCEDWPWRAAQAEDVAFLADQLVTQDPKQLRKAFDCLLETRRPDALALAIDAYPTMALRYPLPQLLRSVDHDGPGQPLYPGNCAHLIFPPNYIEEGSADPAPGAQHPSWTLPGDGALHRFGGVGSGTCGLCAGRLHHLVTLPEYAIFGMHGADASALSLEVCLSCLGWERGMLFYRHDHNGLAHALDHGAVIPKFPANPLAPTEVRLAPTPARWTWQSWDGGNLHRIGGPPVWIQHADYPDCPACARTMRFAMQLNSYLPTTDETEWWLWGSGGIGYVFQCHPCRTIAYFWQCT</sequence>
<proteinExistence type="predicted"/>
<evidence type="ECO:0000313" key="1">
    <source>
        <dbReference type="EMBL" id="NHZ37836.1"/>
    </source>
</evidence>
<keyword evidence="2" id="KW-1185">Reference proteome</keyword>
<dbReference type="RefSeq" id="WP_167231691.1">
    <property type="nucleotide sequence ID" value="NZ_VUYU01000034.1"/>
</dbReference>
<comment type="caution">
    <text evidence="1">The sequence shown here is derived from an EMBL/GenBank/DDBJ whole genome shotgun (WGS) entry which is preliminary data.</text>
</comment>
<reference evidence="1 2" key="1">
    <citation type="submission" date="2019-09" db="EMBL/GenBank/DDBJ databases">
        <title>Taxonomy of Antarctic Massilia spp.: description of Massilia rubra sp. nov., Massilia aquatica sp. nov., Massilia mucilaginosa sp. nov., Massilia frigida sp. nov. isolated from streams, lakes and regoliths.</title>
        <authorList>
            <person name="Holochova P."/>
            <person name="Sedlacek I."/>
            <person name="Kralova S."/>
            <person name="Maslanova I."/>
            <person name="Busse H.-J."/>
            <person name="Stankova E."/>
            <person name="Vrbovska V."/>
            <person name="Kovarovic V."/>
            <person name="Bartak M."/>
            <person name="Svec P."/>
            <person name="Pantucek R."/>
        </authorList>
    </citation>
    <scope>NUCLEOTIDE SEQUENCE [LARGE SCALE GENOMIC DNA]</scope>
    <source>
        <strain evidence="1 2">CCM 8692</strain>
    </source>
</reference>
<name>A0ABX0M6L9_9BURK</name>
<evidence type="ECO:0000313" key="2">
    <source>
        <dbReference type="Proteomes" id="UP000785613"/>
    </source>
</evidence>
<organism evidence="1 2">
    <name type="scientific">Massilia rubra</name>
    <dbReference type="NCBI Taxonomy" id="2607910"/>
    <lineage>
        <taxon>Bacteria</taxon>
        <taxon>Pseudomonadati</taxon>
        <taxon>Pseudomonadota</taxon>
        <taxon>Betaproteobacteria</taxon>
        <taxon>Burkholderiales</taxon>
        <taxon>Oxalobacteraceae</taxon>
        <taxon>Telluria group</taxon>
        <taxon>Massilia</taxon>
    </lineage>
</organism>
<dbReference type="EMBL" id="VUYU01000034">
    <property type="protein sequence ID" value="NHZ37836.1"/>
    <property type="molecule type" value="Genomic_DNA"/>
</dbReference>
<evidence type="ECO:0008006" key="3">
    <source>
        <dbReference type="Google" id="ProtNLM"/>
    </source>
</evidence>